<gene>
    <name evidence="1" type="ORF">GCM10009742_43840</name>
</gene>
<dbReference type="Gene3D" id="2.40.350.10">
    <property type="entry name" value="SO1590-like"/>
    <property type="match status" value="1"/>
</dbReference>
<proteinExistence type="predicted"/>
<keyword evidence="2" id="KW-1185">Reference proteome</keyword>
<protein>
    <recommendedName>
        <fullName evidence="3">DUF3224 domain-containing protein</fullName>
    </recommendedName>
</protein>
<comment type="caution">
    <text evidence="1">The sequence shown here is derived from an EMBL/GenBank/DDBJ whole genome shotgun (WGS) entry which is preliminary data.</text>
</comment>
<dbReference type="RefSeq" id="WP_344194185.1">
    <property type="nucleotide sequence ID" value="NZ_BAAAND010000007.1"/>
</dbReference>
<dbReference type="SUPFAM" id="SSF159238">
    <property type="entry name" value="SO1590-like"/>
    <property type="match status" value="1"/>
</dbReference>
<evidence type="ECO:0000313" key="2">
    <source>
        <dbReference type="Proteomes" id="UP001500190"/>
    </source>
</evidence>
<reference evidence="1 2" key="1">
    <citation type="journal article" date="2019" name="Int. J. Syst. Evol. Microbiol.">
        <title>The Global Catalogue of Microorganisms (GCM) 10K type strain sequencing project: providing services to taxonomists for standard genome sequencing and annotation.</title>
        <authorList>
            <consortium name="The Broad Institute Genomics Platform"/>
            <consortium name="The Broad Institute Genome Sequencing Center for Infectious Disease"/>
            <person name="Wu L."/>
            <person name="Ma J."/>
        </authorList>
    </citation>
    <scope>NUCLEOTIDE SEQUENCE [LARGE SCALE GENOMIC DNA]</scope>
    <source>
        <strain evidence="1 2">JCM 14304</strain>
    </source>
</reference>
<name>A0ABN2E0C8_9ACTN</name>
<sequence>MSTEQTATTADIEFDIDSWDEAAYDEPADGPKLTRVTITKTYRGILEGKGVADVLTAQGAAGAGFVASERVSGTLDGRAGTFVIQHGGLAEGDQQSTYGSVVPGSGTGALAGLTGEATEAAQGVLTLTYRLPGLTPQHG</sequence>
<accession>A0ABN2E0C8</accession>
<dbReference type="InterPro" id="IPR023159">
    <property type="entry name" value="SO1590-like_sf"/>
</dbReference>
<organism evidence="1 2">
    <name type="scientific">Kribbella karoonensis</name>
    <dbReference type="NCBI Taxonomy" id="324851"/>
    <lineage>
        <taxon>Bacteria</taxon>
        <taxon>Bacillati</taxon>
        <taxon>Actinomycetota</taxon>
        <taxon>Actinomycetes</taxon>
        <taxon>Propionibacteriales</taxon>
        <taxon>Kribbellaceae</taxon>
        <taxon>Kribbella</taxon>
    </lineage>
</organism>
<dbReference type="EMBL" id="BAAAND010000007">
    <property type="protein sequence ID" value="GAA1592298.1"/>
    <property type="molecule type" value="Genomic_DNA"/>
</dbReference>
<dbReference type="InterPro" id="IPR021607">
    <property type="entry name" value="DUF3224"/>
</dbReference>
<evidence type="ECO:0008006" key="3">
    <source>
        <dbReference type="Google" id="ProtNLM"/>
    </source>
</evidence>
<dbReference type="Pfam" id="PF11528">
    <property type="entry name" value="DUF3224"/>
    <property type="match status" value="1"/>
</dbReference>
<dbReference type="Proteomes" id="UP001500190">
    <property type="component" value="Unassembled WGS sequence"/>
</dbReference>
<evidence type="ECO:0000313" key="1">
    <source>
        <dbReference type="EMBL" id="GAA1592298.1"/>
    </source>
</evidence>